<dbReference type="InterPro" id="IPR050194">
    <property type="entry name" value="Glycosyltransferase_grp1"/>
</dbReference>
<protein>
    <recommendedName>
        <fullName evidence="1">D-inositol 3-phosphate glycosyltransferase</fullName>
    </recommendedName>
</protein>
<comment type="caution">
    <text evidence="6">The sequence shown here is derived from an EMBL/GenBank/DDBJ whole genome shotgun (WGS) entry which is preliminary data.</text>
</comment>
<feature type="domain" description="Glycosyltransferase subfamily 4-like N-terminal" evidence="5">
    <location>
        <begin position="30"/>
        <end position="210"/>
    </location>
</feature>
<reference evidence="6" key="1">
    <citation type="submission" date="2020-08" db="EMBL/GenBank/DDBJ databases">
        <title>Sequencing the genomes of 1000 actinobacteria strains.</title>
        <authorList>
            <person name="Klenk H.-P."/>
        </authorList>
    </citation>
    <scope>NUCLEOTIDE SEQUENCE [LARGE SCALE GENOMIC DNA]</scope>
    <source>
        <strain evidence="6">DSM 27064</strain>
    </source>
</reference>
<evidence type="ECO:0000256" key="3">
    <source>
        <dbReference type="ARBA" id="ARBA00022679"/>
    </source>
</evidence>
<keyword evidence="2" id="KW-0328">Glycosyltransferase</keyword>
<feature type="domain" description="Glycosyl transferase family 1" evidence="4">
    <location>
        <begin position="223"/>
        <end position="365"/>
    </location>
</feature>
<dbReference type="InterPro" id="IPR001296">
    <property type="entry name" value="Glyco_trans_1"/>
</dbReference>
<dbReference type="GO" id="GO:1901137">
    <property type="term" value="P:carbohydrate derivative biosynthetic process"/>
    <property type="evidence" value="ECO:0007669"/>
    <property type="project" value="UniProtKB-ARBA"/>
</dbReference>
<evidence type="ECO:0000313" key="6">
    <source>
        <dbReference type="EMBL" id="MBB4071065.1"/>
    </source>
</evidence>
<dbReference type="Gene3D" id="3.40.50.2000">
    <property type="entry name" value="Glycogen Phosphorylase B"/>
    <property type="match status" value="2"/>
</dbReference>
<accession>A0A840DH26</accession>
<dbReference type="Proteomes" id="UP000571183">
    <property type="component" value="Unassembled WGS sequence"/>
</dbReference>
<dbReference type="RefSeq" id="WP_183304262.1">
    <property type="nucleotide sequence ID" value="NZ_JACIFD010000003.1"/>
</dbReference>
<dbReference type="GO" id="GO:0016757">
    <property type="term" value="F:glycosyltransferase activity"/>
    <property type="evidence" value="ECO:0007669"/>
    <property type="project" value="UniProtKB-KW"/>
</dbReference>
<evidence type="ECO:0000259" key="5">
    <source>
        <dbReference type="Pfam" id="PF13439"/>
    </source>
</evidence>
<dbReference type="PANTHER" id="PTHR45947:SF3">
    <property type="entry name" value="SULFOQUINOVOSYL TRANSFERASE SQD2"/>
    <property type="match status" value="1"/>
</dbReference>
<sequence>MTEQKTTNAALPAQRPLRVMLGVDTFTPDINGAARFSERLAAGLVERGHEVHIVAPAANSTDTGAIYEIVEGQRMLVHRLPSVRFKPHEWLRFVWPWVCRVATRKLVREIQPDVIHIQSHLMIGRMLTKAVKNNGNVQKIATNHIMPENIVDLANMPRWVRALVVKWGWHDAYSVLRHMDAITTPTRRAADFLERYTPVRNVYPISCGIDALQYTPDLTPRAQRRVVFVGRMTQEKHVDVIVRALALQDVDVQLDLVGPGDQVPQLRDLAQQLGVADRVTFHGRVSDAQLRAALTGASVFAIASVAELQSIATMEAMASGLPILAANAMALPHLVDEGVNGYLFEPGNHEQLGAQLRQILELPHEEFVAMQRASLEGVKAHDINTTLDTFERLYRGE</sequence>
<dbReference type="Pfam" id="PF00534">
    <property type="entry name" value="Glycos_transf_1"/>
    <property type="match status" value="1"/>
</dbReference>
<dbReference type="Pfam" id="PF13439">
    <property type="entry name" value="Glyco_transf_4"/>
    <property type="match status" value="1"/>
</dbReference>
<organism evidence="6 7">
    <name type="scientific">Canibacter oris</name>
    <dbReference type="NCBI Taxonomy" id="1365628"/>
    <lineage>
        <taxon>Bacteria</taxon>
        <taxon>Bacillati</taxon>
        <taxon>Actinomycetota</taxon>
        <taxon>Actinomycetes</taxon>
        <taxon>Micrococcales</taxon>
        <taxon>Microbacteriaceae</taxon>
        <taxon>Canibacter</taxon>
    </lineage>
</organism>
<evidence type="ECO:0000259" key="4">
    <source>
        <dbReference type="Pfam" id="PF00534"/>
    </source>
</evidence>
<evidence type="ECO:0000256" key="2">
    <source>
        <dbReference type="ARBA" id="ARBA00022676"/>
    </source>
</evidence>
<evidence type="ECO:0000256" key="1">
    <source>
        <dbReference type="ARBA" id="ARBA00021292"/>
    </source>
</evidence>
<name>A0A840DH26_9MICO</name>
<keyword evidence="7" id="KW-1185">Reference proteome</keyword>
<dbReference type="SUPFAM" id="SSF53756">
    <property type="entry name" value="UDP-Glycosyltransferase/glycogen phosphorylase"/>
    <property type="match status" value="1"/>
</dbReference>
<gene>
    <name evidence="6" type="ORF">F5897_000353</name>
</gene>
<evidence type="ECO:0000313" key="7">
    <source>
        <dbReference type="Proteomes" id="UP000571183"/>
    </source>
</evidence>
<dbReference type="InterPro" id="IPR028098">
    <property type="entry name" value="Glyco_trans_4-like_N"/>
</dbReference>
<keyword evidence="3 6" id="KW-0808">Transferase</keyword>
<dbReference type="EMBL" id="JACIFD010000003">
    <property type="protein sequence ID" value="MBB4071065.1"/>
    <property type="molecule type" value="Genomic_DNA"/>
</dbReference>
<proteinExistence type="predicted"/>
<dbReference type="AlphaFoldDB" id="A0A840DH26"/>
<dbReference type="PANTHER" id="PTHR45947">
    <property type="entry name" value="SULFOQUINOVOSYL TRANSFERASE SQD2"/>
    <property type="match status" value="1"/>
</dbReference>